<accession>A0A414X9Y6</accession>
<sequence length="117" mass="13794">MNIHQTLPRTDCTHFAKCGERSIAYCRRYGARECTSCQLVKRKPKNRVIVDGVERKRCTHCGKVLPLHRFYDRTVFRNGKSHHLKTSWCRLCMSGTQCERNKRKSLEQNSRLVNIKQ</sequence>
<dbReference type="AlphaFoldDB" id="A0A414X9Y6"/>
<organism evidence="1 2">
    <name type="scientific">Bacteroides ovatus</name>
    <dbReference type="NCBI Taxonomy" id="28116"/>
    <lineage>
        <taxon>Bacteria</taxon>
        <taxon>Pseudomonadati</taxon>
        <taxon>Bacteroidota</taxon>
        <taxon>Bacteroidia</taxon>
        <taxon>Bacteroidales</taxon>
        <taxon>Bacteroidaceae</taxon>
        <taxon>Bacteroides</taxon>
    </lineage>
</organism>
<name>A0A414X9Y6_BACOV</name>
<comment type="caution">
    <text evidence="1">The sequence shown here is derived from an EMBL/GenBank/DDBJ whole genome shotgun (WGS) entry which is preliminary data.</text>
</comment>
<reference evidence="1 2" key="1">
    <citation type="submission" date="2018-08" db="EMBL/GenBank/DDBJ databases">
        <title>A genome reference for cultivated species of the human gut microbiota.</title>
        <authorList>
            <person name="Zou Y."/>
            <person name="Xue W."/>
            <person name="Luo G."/>
        </authorList>
    </citation>
    <scope>NUCLEOTIDE SEQUENCE [LARGE SCALE GENOMIC DNA]</scope>
    <source>
        <strain evidence="1 2">AM17-48</strain>
    </source>
</reference>
<evidence type="ECO:0000313" key="2">
    <source>
        <dbReference type="Proteomes" id="UP000283329"/>
    </source>
</evidence>
<protein>
    <submittedName>
        <fullName evidence="1">Uncharacterized protein</fullName>
    </submittedName>
</protein>
<dbReference type="Proteomes" id="UP000283329">
    <property type="component" value="Unassembled WGS sequence"/>
</dbReference>
<proteinExistence type="predicted"/>
<gene>
    <name evidence="1" type="ORF">DW206_04140</name>
</gene>
<evidence type="ECO:0000313" key="1">
    <source>
        <dbReference type="EMBL" id="RHH52294.1"/>
    </source>
</evidence>
<dbReference type="EMBL" id="QRJR01000002">
    <property type="protein sequence ID" value="RHH52294.1"/>
    <property type="molecule type" value="Genomic_DNA"/>
</dbReference>